<dbReference type="SUPFAM" id="SSF56300">
    <property type="entry name" value="Metallo-dependent phosphatases"/>
    <property type="match status" value="1"/>
</dbReference>
<dbReference type="PANTHER" id="PTHR45867:SF10">
    <property type="entry name" value="PURPLE ACID PHOSPHATASE"/>
    <property type="match status" value="1"/>
</dbReference>
<dbReference type="GeneID" id="31365159"/>
<gene>
    <name evidence="7" type="ORF">PPL_09684</name>
</gene>
<keyword evidence="8" id="KW-1185">Reference proteome</keyword>
<dbReference type="Pfam" id="PF14008">
    <property type="entry name" value="Metallophos_C"/>
    <property type="match status" value="1"/>
</dbReference>
<dbReference type="Proteomes" id="UP000001396">
    <property type="component" value="Unassembled WGS sequence"/>
</dbReference>
<keyword evidence="3" id="KW-0378">Hydrolase</keyword>
<dbReference type="CDD" id="cd00839">
    <property type="entry name" value="MPP_PAPs"/>
    <property type="match status" value="1"/>
</dbReference>
<protein>
    <recommendedName>
        <fullName evidence="3">Purple acid phosphatase</fullName>
        <ecNumber evidence="3">3.1.3.2</ecNumber>
    </recommendedName>
</protein>
<feature type="domain" description="Purple acid phosphatase C-terminal" evidence="5">
    <location>
        <begin position="339"/>
        <end position="401"/>
    </location>
</feature>
<dbReference type="InterPro" id="IPR029052">
    <property type="entry name" value="Metallo-depent_PP-like"/>
</dbReference>
<evidence type="ECO:0000259" key="5">
    <source>
        <dbReference type="Pfam" id="PF14008"/>
    </source>
</evidence>
<dbReference type="InterPro" id="IPR025733">
    <property type="entry name" value="PAPs_C"/>
</dbReference>
<dbReference type="EC" id="3.1.3.2" evidence="3"/>
<dbReference type="GO" id="GO:0003993">
    <property type="term" value="F:acid phosphatase activity"/>
    <property type="evidence" value="ECO:0007669"/>
    <property type="project" value="UniProtKB-EC"/>
</dbReference>
<name>D3BNI1_HETP5</name>
<dbReference type="PANTHER" id="PTHR45867">
    <property type="entry name" value="PURPLE ACID PHOSPHATASE"/>
    <property type="match status" value="1"/>
</dbReference>
<comment type="similarity">
    <text evidence="3">Belongs to the metallophosphoesterase superfamily. Purple acid phosphatase family.</text>
</comment>
<organism evidence="7 8">
    <name type="scientific">Heterostelium pallidum (strain ATCC 26659 / Pp 5 / PN500)</name>
    <name type="common">Cellular slime mold</name>
    <name type="synonym">Polysphondylium pallidum</name>
    <dbReference type="NCBI Taxonomy" id="670386"/>
    <lineage>
        <taxon>Eukaryota</taxon>
        <taxon>Amoebozoa</taxon>
        <taxon>Evosea</taxon>
        <taxon>Eumycetozoa</taxon>
        <taxon>Dictyostelia</taxon>
        <taxon>Acytosteliales</taxon>
        <taxon>Acytosteliaceae</taxon>
        <taxon>Heterostelium</taxon>
    </lineage>
</organism>
<evidence type="ECO:0000256" key="1">
    <source>
        <dbReference type="ARBA" id="ARBA00022729"/>
    </source>
</evidence>
<feature type="domain" description="Purple acid phosphatase N-terminal" evidence="6">
    <location>
        <begin position="11"/>
        <end position="108"/>
    </location>
</feature>
<keyword evidence="2" id="KW-0325">Glycoprotein</keyword>
<reference evidence="7 8" key="1">
    <citation type="journal article" date="2011" name="Genome Res.">
        <title>Phylogeny-wide analysis of social amoeba genomes highlights ancient origins for complex intercellular communication.</title>
        <authorList>
            <person name="Heidel A.J."/>
            <person name="Lawal H.M."/>
            <person name="Felder M."/>
            <person name="Schilde C."/>
            <person name="Helps N.R."/>
            <person name="Tunggal B."/>
            <person name="Rivero F."/>
            <person name="John U."/>
            <person name="Schleicher M."/>
            <person name="Eichinger L."/>
            <person name="Platzer M."/>
            <person name="Noegel A.A."/>
            <person name="Schaap P."/>
            <person name="Gloeckner G."/>
        </authorList>
    </citation>
    <scope>NUCLEOTIDE SEQUENCE [LARGE SCALE GENOMIC DNA]</scope>
    <source>
        <strain evidence="8">ATCC 26659 / Pp 5 / PN500</strain>
    </source>
</reference>
<feature type="domain" description="Calcineurin-like phosphoesterase" evidence="4">
    <location>
        <begin position="124"/>
        <end position="319"/>
    </location>
</feature>
<dbReference type="STRING" id="670386.D3BNI1"/>
<sequence length="410" mass="46431">MLNQYTTNEMPLGVRLALTGVENEMRISWYTSSQGDAPSVQYSTTPFNPSDMDAQAMEVASNNQYTEIAWKGFSVSAVLTQLTPLTTYYYSVGDKSVGIWSPLYNFTTHLEDDGTFTPFTFVSYGDMGLGGGFNFTIANIVNRIDELSFALHIGDIAYADIRDAGELLFGNQTVWNEFLAELTPISTKIPYMTAIGNHDLFSIASGVYRKTFLMPGSNDGKTWYSFDYNGVHFVAVSTEHDYIPTSSQYRWLENELKNFRENNPTGWLIVYAHRPVYCSAHYPWCDGRDPFKVVYVDSIEHLYQKYNVDVYLSGHSHVYERSLPVYKNQVLGDYSSPKAPIHLVVGTGGNQEGILHSWQPQPNWSSGTRLLTTGYGLMSFVNETTLHWQFVKDTTNQVLDELYITKGYFN</sequence>
<evidence type="ECO:0000313" key="8">
    <source>
        <dbReference type="Proteomes" id="UP000001396"/>
    </source>
</evidence>
<dbReference type="SUPFAM" id="SSF49363">
    <property type="entry name" value="Purple acid phosphatase, N-terminal domain"/>
    <property type="match status" value="1"/>
</dbReference>
<evidence type="ECO:0000259" key="4">
    <source>
        <dbReference type="Pfam" id="PF00149"/>
    </source>
</evidence>
<comment type="catalytic activity">
    <reaction evidence="3">
        <text>a phosphate monoester + H2O = an alcohol + phosphate</text>
        <dbReference type="Rhea" id="RHEA:15017"/>
        <dbReference type="ChEBI" id="CHEBI:15377"/>
        <dbReference type="ChEBI" id="CHEBI:30879"/>
        <dbReference type="ChEBI" id="CHEBI:43474"/>
        <dbReference type="ChEBI" id="CHEBI:67140"/>
        <dbReference type="EC" id="3.1.3.2"/>
    </reaction>
</comment>
<dbReference type="InterPro" id="IPR004843">
    <property type="entry name" value="Calcineurin-like_PHP"/>
</dbReference>
<evidence type="ECO:0000256" key="2">
    <source>
        <dbReference type="ARBA" id="ARBA00023180"/>
    </source>
</evidence>
<dbReference type="AlphaFoldDB" id="D3BNI1"/>
<dbReference type="Pfam" id="PF16656">
    <property type="entry name" value="Pur_ac_phosph_N"/>
    <property type="match status" value="1"/>
</dbReference>
<comment type="caution">
    <text evidence="7">The sequence shown here is derived from an EMBL/GenBank/DDBJ whole genome shotgun (WGS) entry which is preliminary data.</text>
</comment>
<dbReference type="Gene3D" id="2.60.40.380">
    <property type="entry name" value="Purple acid phosphatase-like, N-terminal"/>
    <property type="match status" value="1"/>
</dbReference>
<dbReference type="InParanoid" id="D3BNI1"/>
<dbReference type="FunCoup" id="D3BNI1">
    <property type="interactions" value="3"/>
</dbReference>
<evidence type="ECO:0000256" key="3">
    <source>
        <dbReference type="RuleBase" id="RU361203"/>
    </source>
</evidence>
<dbReference type="EMBL" id="ADBJ01000044">
    <property type="protein sequence ID" value="EFA76932.1"/>
    <property type="molecule type" value="Genomic_DNA"/>
</dbReference>
<dbReference type="InterPro" id="IPR015914">
    <property type="entry name" value="PAPs_N"/>
</dbReference>
<dbReference type="InterPro" id="IPR041792">
    <property type="entry name" value="MPP_PAP"/>
</dbReference>
<dbReference type="Pfam" id="PF00149">
    <property type="entry name" value="Metallophos"/>
    <property type="match status" value="1"/>
</dbReference>
<keyword evidence="1" id="KW-0732">Signal</keyword>
<dbReference type="Gene3D" id="3.60.21.10">
    <property type="match status" value="1"/>
</dbReference>
<evidence type="ECO:0000313" key="7">
    <source>
        <dbReference type="EMBL" id="EFA76932.1"/>
    </source>
</evidence>
<dbReference type="GO" id="GO:0046872">
    <property type="term" value="F:metal ion binding"/>
    <property type="evidence" value="ECO:0007669"/>
    <property type="project" value="InterPro"/>
</dbReference>
<evidence type="ECO:0000259" key="6">
    <source>
        <dbReference type="Pfam" id="PF16656"/>
    </source>
</evidence>
<dbReference type="InterPro" id="IPR008963">
    <property type="entry name" value="Purple_acid_Pase-like_N"/>
</dbReference>
<proteinExistence type="inferred from homology"/>
<dbReference type="RefSeq" id="XP_020429064.1">
    <property type="nucleotide sequence ID" value="XM_020580477.1"/>
</dbReference>
<dbReference type="OMA" id="INRTHIQ"/>
<accession>D3BNI1</accession>